<accession>A0ABV6LNP0</accession>
<comment type="caution">
    <text evidence="1">The sequence shown here is derived from an EMBL/GenBank/DDBJ whole genome shotgun (WGS) entry which is preliminary data.</text>
</comment>
<gene>
    <name evidence="1" type="ORF">ACFFGV_10325</name>
</gene>
<dbReference type="EMBL" id="JBHLTP010000008">
    <property type="protein sequence ID" value="MFC0523954.1"/>
    <property type="molecule type" value="Genomic_DNA"/>
</dbReference>
<keyword evidence="2" id="KW-1185">Reference proteome</keyword>
<proteinExistence type="predicted"/>
<dbReference type="Proteomes" id="UP001589836">
    <property type="component" value="Unassembled WGS sequence"/>
</dbReference>
<name>A0ABV6LNP0_9BACI</name>
<dbReference type="InterPro" id="IPR019712">
    <property type="entry name" value="YtpB-like"/>
</dbReference>
<sequence>MAVPSTPIHLMSTVYRKIFPYTNKVLSTWEASAEQIPNAELRKQALDSIEDKTFHCEGGAIYSLLSQNYWKEAVQFIVAYQTISDYLDNLCDRSTSLDPNDFQCLHQAMQDALTPEAQLKDYYAFREEKDDGGYLASLVQTCQHTLRSLPNYNQLKPYTKELCALYSDLQVHKHVTLEEREPRLKEWFTLYSNRWNDLSWYEFSACTGSTLGIYCLVSYGFGQTLTDEQIQNIYEGYFPYMQGLHILLDYFIDQEEDLVEGDLNFCNYYDHEDHMKQRFRYFIEQTQAHVQSLPHASFHQMVQKGLVGLYLADRKVESIKGANEVVKELLNVSGMKAKFFYMNTKLYHKIKPGLA</sequence>
<dbReference type="Pfam" id="PF10776">
    <property type="entry name" value="DUF2600"/>
    <property type="match status" value="1"/>
</dbReference>
<evidence type="ECO:0000313" key="2">
    <source>
        <dbReference type="Proteomes" id="UP001589836"/>
    </source>
</evidence>
<dbReference type="RefSeq" id="WP_377347412.1">
    <property type="nucleotide sequence ID" value="NZ_JBHLTP010000008.1"/>
</dbReference>
<reference evidence="1 2" key="1">
    <citation type="submission" date="2024-09" db="EMBL/GenBank/DDBJ databases">
        <authorList>
            <person name="Sun Q."/>
            <person name="Mori K."/>
        </authorList>
    </citation>
    <scope>NUCLEOTIDE SEQUENCE [LARGE SCALE GENOMIC DNA]</scope>
    <source>
        <strain evidence="1 2">NCAIM B.02529</strain>
    </source>
</reference>
<evidence type="ECO:0000313" key="1">
    <source>
        <dbReference type="EMBL" id="MFC0523954.1"/>
    </source>
</evidence>
<organism evidence="1 2">
    <name type="scientific">Pontibacillus salicampi</name>
    <dbReference type="NCBI Taxonomy" id="1449801"/>
    <lineage>
        <taxon>Bacteria</taxon>
        <taxon>Bacillati</taxon>
        <taxon>Bacillota</taxon>
        <taxon>Bacilli</taxon>
        <taxon>Bacillales</taxon>
        <taxon>Bacillaceae</taxon>
        <taxon>Pontibacillus</taxon>
    </lineage>
</organism>
<protein>
    <submittedName>
        <fullName evidence="1">Tetraprenyl-beta-curcumene synthase family protein</fullName>
    </submittedName>
</protein>